<dbReference type="GO" id="GO:0016853">
    <property type="term" value="F:isomerase activity"/>
    <property type="evidence" value="ECO:0007669"/>
    <property type="project" value="UniProtKB-KW"/>
</dbReference>
<dbReference type="NCBIfam" id="TIGR00013">
    <property type="entry name" value="taut"/>
    <property type="match status" value="1"/>
</dbReference>
<dbReference type="SUPFAM" id="SSF55331">
    <property type="entry name" value="Tautomerase/MIF"/>
    <property type="match status" value="1"/>
</dbReference>
<evidence type="ECO:0000313" key="6">
    <source>
        <dbReference type="Proteomes" id="UP001562065"/>
    </source>
</evidence>
<evidence type="ECO:0000259" key="4">
    <source>
        <dbReference type="Pfam" id="PF01361"/>
    </source>
</evidence>
<dbReference type="PANTHER" id="PTHR35530">
    <property type="entry name" value="TAUTOMERASE-RELATED"/>
    <property type="match status" value="1"/>
</dbReference>
<dbReference type="InterPro" id="IPR014347">
    <property type="entry name" value="Tautomerase/MIF_sf"/>
</dbReference>
<evidence type="ECO:0000256" key="1">
    <source>
        <dbReference type="ARBA" id="ARBA00006723"/>
    </source>
</evidence>
<dbReference type="EC" id="5.3.2.-" evidence="3"/>
<dbReference type="NCBIfam" id="NF002571">
    <property type="entry name" value="PRK02220.1"/>
    <property type="match status" value="1"/>
</dbReference>
<dbReference type="EMBL" id="JBGCUO010000001">
    <property type="protein sequence ID" value="MEY1661044.1"/>
    <property type="molecule type" value="Genomic_DNA"/>
</dbReference>
<comment type="similarity">
    <text evidence="1 3">Belongs to the 4-oxalocrotonate tautomerase family.</text>
</comment>
<sequence>MPIAHIHLMEGRDDAQKEALIAAVTDAIVASLGVPQDTVRVLLQELPKQHFGIAGQSAKARGR</sequence>
<feature type="domain" description="4-oxalocrotonate tautomerase-like" evidence="4">
    <location>
        <begin position="2"/>
        <end position="60"/>
    </location>
</feature>
<comment type="caution">
    <text evidence="5">The sequence shown here is derived from an EMBL/GenBank/DDBJ whole genome shotgun (WGS) entry which is preliminary data.</text>
</comment>
<organism evidence="5 6">
    <name type="scientific">Isoalcanivorax beigongshangi</name>
    <dbReference type="NCBI Taxonomy" id="3238810"/>
    <lineage>
        <taxon>Bacteria</taxon>
        <taxon>Pseudomonadati</taxon>
        <taxon>Pseudomonadota</taxon>
        <taxon>Gammaproteobacteria</taxon>
        <taxon>Oceanospirillales</taxon>
        <taxon>Alcanivoracaceae</taxon>
        <taxon>Isoalcanivorax</taxon>
    </lineage>
</organism>
<gene>
    <name evidence="5" type="ORF">AB5I84_02655</name>
</gene>
<dbReference type="Gene3D" id="3.30.429.10">
    <property type="entry name" value="Macrophage Migration Inhibitory Factor"/>
    <property type="match status" value="1"/>
</dbReference>
<accession>A0ABV4ADW9</accession>
<dbReference type="RefSeq" id="WP_369454282.1">
    <property type="nucleotide sequence ID" value="NZ_JBGCUO010000001.1"/>
</dbReference>
<dbReference type="CDD" id="cd00491">
    <property type="entry name" value="4Oxalocrotonate_Tautomerase"/>
    <property type="match status" value="1"/>
</dbReference>
<dbReference type="InterPro" id="IPR004370">
    <property type="entry name" value="4-OT-like_dom"/>
</dbReference>
<protein>
    <recommendedName>
        <fullName evidence="3">Tautomerase</fullName>
        <ecNumber evidence="3">5.3.2.-</ecNumber>
    </recommendedName>
</protein>
<dbReference type="InterPro" id="IPR018191">
    <property type="entry name" value="4-OT"/>
</dbReference>
<evidence type="ECO:0000256" key="2">
    <source>
        <dbReference type="ARBA" id="ARBA00023235"/>
    </source>
</evidence>
<name>A0ABV4ADW9_9GAMM</name>
<dbReference type="PANTHER" id="PTHR35530:SF1">
    <property type="entry name" value="2-HYDROXYMUCONATE TAUTOMERASE"/>
    <property type="match status" value="1"/>
</dbReference>
<keyword evidence="6" id="KW-1185">Reference proteome</keyword>
<evidence type="ECO:0000313" key="5">
    <source>
        <dbReference type="EMBL" id="MEY1661044.1"/>
    </source>
</evidence>
<proteinExistence type="inferred from homology"/>
<dbReference type="Proteomes" id="UP001562065">
    <property type="component" value="Unassembled WGS sequence"/>
</dbReference>
<evidence type="ECO:0000256" key="3">
    <source>
        <dbReference type="RuleBase" id="RU362032"/>
    </source>
</evidence>
<dbReference type="Pfam" id="PF01361">
    <property type="entry name" value="Tautomerase"/>
    <property type="match status" value="1"/>
</dbReference>
<reference evidence="5 6" key="1">
    <citation type="submission" date="2024-07" db="EMBL/GenBank/DDBJ databases">
        <authorList>
            <person name="Ren Q."/>
        </authorList>
    </citation>
    <scope>NUCLEOTIDE SEQUENCE [LARGE SCALE GENOMIC DNA]</scope>
    <source>
        <strain evidence="5 6">REN37</strain>
    </source>
</reference>
<keyword evidence="2 3" id="KW-0413">Isomerase</keyword>